<protein>
    <submittedName>
        <fullName evidence="6">TetR/AcrR family transcriptional regulator</fullName>
    </submittedName>
</protein>
<evidence type="ECO:0000256" key="2">
    <source>
        <dbReference type="ARBA" id="ARBA00023125"/>
    </source>
</evidence>
<accession>A0A6I6XV22</accession>
<keyword evidence="1" id="KW-0805">Transcription regulation</keyword>
<dbReference type="SUPFAM" id="SSF46689">
    <property type="entry name" value="Homeodomain-like"/>
    <property type="match status" value="1"/>
</dbReference>
<evidence type="ECO:0000259" key="5">
    <source>
        <dbReference type="PROSITE" id="PS50977"/>
    </source>
</evidence>
<feature type="domain" description="HTH tetR-type" evidence="5">
    <location>
        <begin position="9"/>
        <end position="69"/>
    </location>
</feature>
<dbReference type="PANTHER" id="PTHR47506:SF1">
    <property type="entry name" value="HTH-TYPE TRANSCRIPTIONAL REGULATOR YJDC"/>
    <property type="match status" value="1"/>
</dbReference>
<dbReference type="InterPro" id="IPR001647">
    <property type="entry name" value="HTH_TetR"/>
</dbReference>
<dbReference type="PRINTS" id="PR00455">
    <property type="entry name" value="HTHTETR"/>
</dbReference>
<organism evidence="6 7">
    <name type="scientific">Pseudomonas putida</name>
    <name type="common">Arthrobacter siderocapsulatus</name>
    <dbReference type="NCBI Taxonomy" id="303"/>
    <lineage>
        <taxon>Bacteria</taxon>
        <taxon>Pseudomonadati</taxon>
        <taxon>Pseudomonadota</taxon>
        <taxon>Gammaproteobacteria</taxon>
        <taxon>Pseudomonadales</taxon>
        <taxon>Pseudomonadaceae</taxon>
        <taxon>Pseudomonas</taxon>
    </lineage>
</organism>
<dbReference type="Gene3D" id="1.10.357.10">
    <property type="entry name" value="Tetracycline Repressor, domain 2"/>
    <property type="match status" value="1"/>
</dbReference>
<dbReference type="AlphaFoldDB" id="A0A6I6XV22"/>
<dbReference type="EMBL" id="CP026115">
    <property type="protein sequence ID" value="QHG65204.2"/>
    <property type="molecule type" value="Genomic_DNA"/>
</dbReference>
<dbReference type="Pfam" id="PF00440">
    <property type="entry name" value="TetR_N"/>
    <property type="match status" value="1"/>
</dbReference>
<feature type="DNA-binding region" description="H-T-H motif" evidence="4">
    <location>
        <begin position="32"/>
        <end position="51"/>
    </location>
</feature>
<evidence type="ECO:0000313" key="7">
    <source>
        <dbReference type="Proteomes" id="UP000464480"/>
    </source>
</evidence>
<evidence type="ECO:0000256" key="3">
    <source>
        <dbReference type="ARBA" id="ARBA00023163"/>
    </source>
</evidence>
<sequence>MSAICEHESTTFDLIREAACTLFCQSGYKGMGMRRLAAAVGIQVGSLYNHIESKQALLYELISEYEMHLLHVFKSKNLNHCKTAVQMNSLLWDRVSSYVAHNGHLAQLSRNEIQHLSPVQAESINGIRFHRKRQLQVLLNQCAGDVGLSSEGLEMLSEELHILLDCHIGLDANVIEDPNGIVRRQLRNMASMLLVRRD</sequence>
<evidence type="ECO:0000313" key="6">
    <source>
        <dbReference type="EMBL" id="QHG65204.2"/>
    </source>
</evidence>
<dbReference type="InterPro" id="IPR009057">
    <property type="entry name" value="Homeodomain-like_sf"/>
</dbReference>
<dbReference type="Proteomes" id="UP000464480">
    <property type="component" value="Chromosome"/>
</dbReference>
<keyword evidence="2 4" id="KW-0238">DNA-binding</keyword>
<dbReference type="PANTHER" id="PTHR47506">
    <property type="entry name" value="TRANSCRIPTIONAL REGULATORY PROTEIN"/>
    <property type="match status" value="1"/>
</dbReference>
<dbReference type="RefSeq" id="WP_159410548.1">
    <property type="nucleotide sequence ID" value="NZ_CP026115.2"/>
</dbReference>
<keyword evidence="3" id="KW-0804">Transcription</keyword>
<reference evidence="6 7" key="1">
    <citation type="submission" date="2020-02" db="EMBL/GenBank/DDBJ databases">
        <title>Pseudomonas Putida W5 Complete Genome Assembly.</title>
        <authorList>
            <person name="Yuan Z.-C."/>
            <person name="Shaw G.A."/>
            <person name="Cusano A.D."/>
            <person name="Caddey B.J."/>
            <person name="Weselowski B.J."/>
        </authorList>
    </citation>
    <scope>NUCLEOTIDE SEQUENCE [LARGE SCALE GENOMIC DNA]</scope>
    <source>
        <strain evidence="6 7">W5</strain>
    </source>
</reference>
<evidence type="ECO:0000256" key="4">
    <source>
        <dbReference type="PROSITE-ProRule" id="PRU00335"/>
    </source>
</evidence>
<dbReference type="PROSITE" id="PS50977">
    <property type="entry name" value="HTH_TETR_2"/>
    <property type="match status" value="1"/>
</dbReference>
<gene>
    <name evidence="6" type="ORF">C2H86_12575</name>
</gene>
<dbReference type="GO" id="GO:0003677">
    <property type="term" value="F:DNA binding"/>
    <property type="evidence" value="ECO:0007669"/>
    <property type="project" value="UniProtKB-UniRule"/>
</dbReference>
<name>A0A6I6XV22_PSEPU</name>
<evidence type="ECO:0000256" key="1">
    <source>
        <dbReference type="ARBA" id="ARBA00023015"/>
    </source>
</evidence>
<proteinExistence type="predicted"/>